<dbReference type="HOGENOM" id="CLU_2566736_0_0_9"/>
<evidence type="ECO:0000256" key="1">
    <source>
        <dbReference type="SAM" id="Phobius"/>
    </source>
</evidence>
<reference evidence="2 3" key="1">
    <citation type="journal article" date="2015" name="Genome Announc.">
        <title>Complete genome sequences for 35 biothreat assay-relevant bacillus species.</title>
        <authorList>
            <person name="Johnson S.L."/>
            <person name="Daligault H.E."/>
            <person name="Davenport K.W."/>
            <person name="Jaissle J."/>
            <person name="Frey K.G."/>
            <person name="Ladner J.T."/>
            <person name="Broomall S.M."/>
            <person name="Bishop-Lilly K.A."/>
            <person name="Bruce D.C."/>
            <person name="Gibbons H.S."/>
            <person name="Coyne S.R."/>
            <person name="Lo C.C."/>
            <person name="Meincke L."/>
            <person name="Munk A.C."/>
            <person name="Koroleva G.I."/>
            <person name="Rosenzweig C.N."/>
            <person name="Palacios G.F."/>
            <person name="Redden C.L."/>
            <person name="Minogue T.D."/>
            <person name="Chain P.S."/>
        </authorList>
    </citation>
    <scope>NUCLEOTIDE SEQUENCE [LARGE SCALE GENOMIC DNA]</scope>
    <source>
        <strain evidence="3">ATCC 14581 / DSM 32 / JCM 2506 / NBRC 15308 / NCIMB 9376 / NCTC 10342 / NRRL B-14308 / VKM B-512</strain>
    </source>
</reference>
<name>A0A0B6AWP6_PRIM2</name>
<dbReference type="AlphaFoldDB" id="A0A0B6AWP6"/>
<evidence type="ECO:0000313" key="3">
    <source>
        <dbReference type="Proteomes" id="UP000031829"/>
    </source>
</evidence>
<feature type="transmembrane region" description="Helical" evidence="1">
    <location>
        <begin position="6"/>
        <end position="21"/>
    </location>
</feature>
<evidence type="ECO:0000313" key="2">
    <source>
        <dbReference type="EMBL" id="AJI25527.1"/>
    </source>
</evidence>
<sequence>MIMFLMIVYIGAILFFIKMFMDRDFIWFLFLLPFLMFVMFFETDYLDHVPESGRLIIFTFSFLVIYAMVLVYNRYFRKEGCKE</sequence>
<keyword evidence="1" id="KW-0812">Transmembrane</keyword>
<dbReference type="KEGG" id="bmeg:BG04_5527"/>
<organism evidence="2 3">
    <name type="scientific">Priestia megaterium (strain ATCC 14581 / DSM 32 / CCUG 1817 / JCM 2506 / NBRC 15308 / NCIMB 9376 / NCTC 10342 / NRRL B-14308 / VKM B-512 / Ford 19)</name>
    <name type="common">Bacillus megaterium</name>
    <dbReference type="NCBI Taxonomy" id="1348623"/>
    <lineage>
        <taxon>Bacteria</taxon>
        <taxon>Bacillati</taxon>
        <taxon>Bacillota</taxon>
        <taxon>Bacilli</taxon>
        <taxon>Bacillales</taxon>
        <taxon>Bacillaceae</taxon>
        <taxon>Priestia</taxon>
    </lineage>
</organism>
<keyword evidence="1" id="KW-0472">Membrane</keyword>
<gene>
    <name evidence="2" type="ORF">BG04_5527</name>
</gene>
<proteinExistence type="predicted"/>
<dbReference type="RefSeq" id="WP_225518904.1">
    <property type="nucleotide sequence ID" value="NZ_BCVB01000006.1"/>
</dbReference>
<protein>
    <submittedName>
        <fullName evidence="2">Putative membrane protein</fullName>
    </submittedName>
</protein>
<feature type="transmembrane region" description="Helical" evidence="1">
    <location>
        <begin position="55"/>
        <end position="72"/>
    </location>
</feature>
<accession>A0A0B6AWP6</accession>
<dbReference type="Proteomes" id="UP000031829">
    <property type="component" value="Chromosome"/>
</dbReference>
<keyword evidence="1" id="KW-1133">Transmembrane helix</keyword>
<feature type="transmembrane region" description="Helical" evidence="1">
    <location>
        <begin position="26"/>
        <end position="43"/>
    </location>
</feature>
<dbReference type="EMBL" id="CP009920">
    <property type="protein sequence ID" value="AJI25527.1"/>
    <property type="molecule type" value="Genomic_DNA"/>
</dbReference>